<dbReference type="Gene3D" id="3.30.420.40">
    <property type="match status" value="3"/>
</dbReference>
<evidence type="ECO:0000259" key="4">
    <source>
        <dbReference type="Pfam" id="PF02782"/>
    </source>
</evidence>
<keyword evidence="2" id="KW-0418">Kinase</keyword>
<keyword evidence="1" id="KW-0808">Transferase</keyword>
<evidence type="ECO:0000256" key="1">
    <source>
        <dbReference type="ARBA" id="ARBA00022679"/>
    </source>
</evidence>
<reference evidence="5" key="1">
    <citation type="submission" date="2020-05" db="EMBL/GenBank/DDBJ databases">
        <authorList>
            <person name="Chiriac C."/>
            <person name="Salcher M."/>
            <person name="Ghai R."/>
            <person name="Kavagutti S V."/>
        </authorList>
    </citation>
    <scope>NUCLEOTIDE SEQUENCE</scope>
</reference>
<dbReference type="GO" id="GO:0016301">
    <property type="term" value="F:kinase activity"/>
    <property type="evidence" value="ECO:0007669"/>
    <property type="project" value="UniProtKB-KW"/>
</dbReference>
<dbReference type="EMBL" id="CAEZSW010000064">
    <property type="protein sequence ID" value="CAB4553617.1"/>
    <property type="molecule type" value="Genomic_DNA"/>
</dbReference>
<evidence type="ECO:0000256" key="2">
    <source>
        <dbReference type="ARBA" id="ARBA00022777"/>
    </source>
</evidence>
<organism evidence="5">
    <name type="scientific">freshwater metagenome</name>
    <dbReference type="NCBI Taxonomy" id="449393"/>
    <lineage>
        <taxon>unclassified sequences</taxon>
        <taxon>metagenomes</taxon>
        <taxon>ecological metagenomes</taxon>
    </lineage>
</organism>
<dbReference type="PANTHER" id="PTHR43095">
    <property type="entry name" value="SUGAR KINASE"/>
    <property type="match status" value="1"/>
</dbReference>
<accession>A0A6J6CQQ7</accession>
<dbReference type="InterPro" id="IPR000577">
    <property type="entry name" value="Carb_kinase_FGGY"/>
</dbReference>
<protein>
    <submittedName>
        <fullName evidence="5">Unannotated protein</fullName>
    </submittedName>
</protein>
<dbReference type="Pfam" id="PF02782">
    <property type="entry name" value="FGGY_C"/>
    <property type="match status" value="1"/>
</dbReference>
<dbReference type="GO" id="GO:0005975">
    <property type="term" value="P:carbohydrate metabolic process"/>
    <property type="evidence" value="ECO:0007669"/>
    <property type="project" value="InterPro"/>
</dbReference>
<dbReference type="PANTHER" id="PTHR43095:SF2">
    <property type="entry name" value="GLUCONOKINASE"/>
    <property type="match status" value="1"/>
</dbReference>
<gene>
    <name evidence="5" type="ORF">UFOPK1508_00597</name>
    <name evidence="6" type="ORF">UFOPK1894_00680</name>
</gene>
<dbReference type="SUPFAM" id="SSF53067">
    <property type="entry name" value="Actin-like ATPase domain"/>
    <property type="match status" value="2"/>
</dbReference>
<dbReference type="InterPro" id="IPR050406">
    <property type="entry name" value="FGGY_Carb_Kinase"/>
</dbReference>
<proteinExistence type="predicted"/>
<dbReference type="PIRSF" id="PIRSF000538">
    <property type="entry name" value="GlpK"/>
    <property type="match status" value="1"/>
</dbReference>
<evidence type="ECO:0000313" key="6">
    <source>
        <dbReference type="EMBL" id="CAB4616807.1"/>
    </source>
</evidence>
<dbReference type="InterPro" id="IPR043129">
    <property type="entry name" value="ATPase_NBD"/>
</dbReference>
<dbReference type="InterPro" id="IPR018484">
    <property type="entry name" value="FGGY_N"/>
</dbReference>
<feature type="domain" description="Carbohydrate kinase FGGY N-terminal" evidence="3">
    <location>
        <begin position="5"/>
        <end position="117"/>
    </location>
</feature>
<dbReference type="AlphaFoldDB" id="A0A6J6CQQ7"/>
<evidence type="ECO:0000259" key="3">
    <source>
        <dbReference type="Pfam" id="PF00370"/>
    </source>
</evidence>
<feature type="domain" description="Carbohydrate kinase FGGY C-terminal" evidence="4">
    <location>
        <begin position="234"/>
        <end position="404"/>
    </location>
</feature>
<dbReference type="Pfam" id="PF00370">
    <property type="entry name" value="FGGY_N"/>
    <property type="match status" value="1"/>
</dbReference>
<name>A0A6J6CQQ7_9ZZZZ</name>
<dbReference type="EMBL" id="CAEZVA010000048">
    <property type="protein sequence ID" value="CAB4616807.1"/>
    <property type="molecule type" value="Genomic_DNA"/>
</dbReference>
<sequence>MNKDLYIGIDIATENVRAVAIDKSGAAHAQASAPLAKVIAGDDKRLTQDVRSWIGAVSKVLSEIAKILTEKQLSAVSLCISATSGTFVITNERGEPIADAAMYNDGRATSVLGRAEKIIAQANQPGPFLLANTPEFVISYLSSTPLAQIATDSSHSLKIGVDLENISYSPAALSTAQGLNIKLPKLELPGSKLATLSKEIADQLGLDQIPIYAGMTDGCTAQISAAGANGSVTSLGTTMVIKAVSIKNISGPAFYSHLLPRDRYLAGGASNIGGISYKEFASDIDNWNQKATDFGVANMVCYPLPAVGERFPFLSTQMPKLESNLASGEVERYRAILEAIAFTEKYAYDLLEKAGASISSQIFTVGGGGKSNLLSQIRATVMNKQVVIMAKSGSDIGAAMLAYASHNAQDNDLAKALSEINIAQTNIFTPQDDQRAELARNYQSFLELTAKYKG</sequence>
<evidence type="ECO:0000313" key="5">
    <source>
        <dbReference type="EMBL" id="CAB4553617.1"/>
    </source>
</evidence>
<dbReference type="InterPro" id="IPR018485">
    <property type="entry name" value="FGGY_C"/>
</dbReference>